<dbReference type="VEuPathDB" id="FungiDB:BO83DRAFT_311047"/>
<dbReference type="PANTHER" id="PTHR45646">
    <property type="entry name" value="SERINE/THREONINE-PROTEIN KINASE DOA-RELATED"/>
    <property type="match status" value="1"/>
</dbReference>
<evidence type="ECO:0000259" key="6">
    <source>
        <dbReference type="PROSITE" id="PS50011"/>
    </source>
</evidence>
<sequence>LGRRWKPLDFNNPNFTRIPNWHKIEEETLPEYTASQYYPTRIGEVIKDQYQVIGKLGYGSNSTAWLARDMDNRRYVMLKIFLQAECMGRRVDDELDMYRRTEQESGSNHPGCDVIRTLLDTFYINGQGDKHRCLVHPPLWESVLTFLRRNPVERLPSVILAVVLHRLFMALDYLHTECGVAHTDIKADNIMLGINDDSVFTDIEKNELQRPVPRKEVDDRMVYMSRELKIPKDVGGPVLCDFGSAMVINDEYQREFIQPRIYRAPEVILGVPWTYSVDIWNVGCMHSFSNLIWDLYEGGSLFTGYDPVDDRYRSRAHLAEMINLLGPPPESLLVRGELRDKFFSDEGTFLHPDLLTERIPLEERETTLEGKAERKAFLRLMRKMLQWEPGKRSSARELAEDEWLQSYI</sequence>
<dbReference type="GeneID" id="37049421"/>
<accession>A0A317VPP3</accession>
<dbReference type="EMBL" id="MSFU01000010">
    <property type="protein sequence ID" value="PWY74848.1"/>
    <property type="molecule type" value="Genomic_DNA"/>
</dbReference>
<gene>
    <name evidence="7" type="ORF">BO83DRAFT_311047</name>
</gene>
<keyword evidence="8" id="KW-1185">Reference proteome</keyword>
<name>A0A317VPP3_ASPEC</name>
<dbReference type="InterPro" id="IPR051175">
    <property type="entry name" value="CLK_kinases"/>
</dbReference>
<dbReference type="Proteomes" id="UP000246171">
    <property type="component" value="Unassembled WGS sequence"/>
</dbReference>
<keyword evidence="4 7" id="KW-0418">Kinase</keyword>
<organism evidence="7 8">
    <name type="scientific">Aspergillus eucalypticola (strain CBS 122712 / IBT 29274)</name>
    <dbReference type="NCBI Taxonomy" id="1448314"/>
    <lineage>
        <taxon>Eukaryota</taxon>
        <taxon>Fungi</taxon>
        <taxon>Dikarya</taxon>
        <taxon>Ascomycota</taxon>
        <taxon>Pezizomycotina</taxon>
        <taxon>Eurotiomycetes</taxon>
        <taxon>Eurotiomycetidae</taxon>
        <taxon>Eurotiales</taxon>
        <taxon>Aspergillaceae</taxon>
        <taxon>Aspergillus</taxon>
        <taxon>Aspergillus subgen. Circumdati</taxon>
    </lineage>
</organism>
<evidence type="ECO:0000256" key="3">
    <source>
        <dbReference type="ARBA" id="ARBA00022741"/>
    </source>
</evidence>
<dbReference type="InterPro" id="IPR000719">
    <property type="entry name" value="Prot_kinase_dom"/>
</dbReference>
<feature type="non-terminal residue" evidence="7">
    <location>
        <position position="1"/>
    </location>
</feature>
<dbReference type="Gene3D" id="3.30.200.20">
    <property type="entry name" value="Phosphorylase Kinase, domain 1"/>
    <property type="match status" value="1"/>
</dbReference>
<protein>
    <submittedName>
        <fullName evidence="7">Kinase domain protein</fullName>
    </submittedName>
</protein>
<dbReference type="AlphaFoldDB" id="A0A317VPP3"/>
<keyword evidence="2" id="KW-0808">Transferase</keyword>
<dbReference type="PROSITE" id="PS00108">
    <property type="entry name" value="PROTEIN_KINASE_ST"/>
    <property type="match status" value="1"/>
</dbReference>
<evidence type="ECO:0000256" key="1">
    <source>
        <dbReference type="ARBA" id="ARBA00022527"/>
    </source>
</evidence>
<evidence type="ECO:0000313" key="8">
    <source>
        <dbReference type="Proteomes" id="UP000246171"/>
    </source>
</evidence>
<evidence type="ECO:0000256" key="2">
    <source>
        <dbReference type="ARBA" id="ARBA00022679"/>
    </source>
</evidence>
<comment type="caution">
    <text evidence="7">The sequence shown here is derived from an EMBL/GenBank/DDBJ whole genome shotgun (WGS) entry which is preliminary data.</text>
</comment>
<dbReference type="RefSeq" id="XP_025388943.1">
    <property type="nucleotide sequence ID" value="XM_025527459.1"/>
</dbReference>
<feature type="domain" description="Protein kinase" evidence="6">
    <location>
        <begin position="50"/>
        <end position="404"/>
    </location>
</feature>
<keyword evidence="3" id="KW-0547">Nucleotide-binding</keyword>
<dbReference type="SUPFAM" id="SSF56112">
    <property type="entry name" value="Protein kinase-like (PK-like)"/>
    <property type="match status" value="1"/>
</dbReference>
<dbReference type="InterPro" id="IPR008271">
    <property type="entry name" value="Ser/Thr_kinase_AS"/>
</dbReference>
<dbReference type="SMART" id="SM00220">
    <property type="entry name" value="S_TKc"/>
    <property type="match status" value="1"/>
</dbReference>
<dbReference type="GO" id="GO:0005524">
    <property type="term" value="F:ATP binding"/>
    <property type="evidence" value="ECO:0007669"/>
    <property type="project" value="UniProtKB-KW"/>
</dbReference>
<evidence type="ECO:0000256" key="5">
    <source>
        <dbReference type="ARBA" id="ARBA00022840"/>
    </source>
</evidence>
<dbReference type="InterPro" id="IPR011009">
    <property type="entry name" value="Kinase-like_dom_sf"/>
</dbReference>
<proteinExistence type="predicted"/>
<keyword evidence="1" id="KW-0723">Serine/threonine-protein kinase</keyword>
<reference evidence="7" key="1">
    <citation type="submission" date="2016-12" db="EMBL/GenBank/DDBJ databases">
        <title>The genomes of Aspergillus section Nigri reveals drivers in fungal speciation.</title>
        <authorList>
            <consortium name="DOE Joint Genome Institute"/>
            <person name="Vesth T.C."/>
            <person name="Nybo J."/>
            <person name="Theobald S."/>
            <person name="Brandl J."/>
            <person name="Frisvad J.C."/>
            <person name="Nielsen K.F."/>
            <person name="Lyhne E.K."/>
            <person name="Kogle M.E."/>
            <person name="Kuo A."/>
            <person name="Riley R."/>
            <person name="Clum A."/>
            <person name="Nolan M."/>
            <person name="Lipzen A."/>
            <person name="Salamov A."/>
            <person name="Henrissat B."/>
            <person name="Wiebenga A."/>
            <person name="De vries R.P."/>
            <person name="Grigoriev I.V."/>
            <person name="Mortensen U.H."/>
            <person name="Andersen M.R."/>
            <person name="Baker S.E."/>
        </authorList>
    </citation>
    <scope>NUCLEOTIDE SEQUENCE</scope>
    <source>
        <strain evidence="7">CBS 122712</strain>
    </source>
</reference>
<dbReference type="GO" id="GO:0005634">
    <property type="term" value="C:nucleus"/>
    <property type="evidence" value="ECO:0007669"/>
    <property type="project" value="TreeGrafter"/>
</dbReference>
<dbReference type="Gene3D" id="1.10.510.10">
    <property type="entry name" value="Transferase(Phosphotransferase) domain 1"/>
    <property type="match status" value="1"/>
</dbReference>
<dbReference type="GO" id="GO:0004674">
    <property type="term" value="F:protein serine/threonine kinase activity"/>
    <property type="evidence" value="ECO:0007669"/>
    <property type="project" value="UniProtKB-KW"/>
</dbReference>
<dbReference type="PANTHER" id="PTHR45646:SF11">
    <property type="entry name" value="SERINE_THREONINE-PROTEIN KINASE DOA"/>
    <property type="match status" value="1"/>
</dbReference>
<dbReference type="PROSITE" id="PS50011">
    <property type="entry name" value="PROTEIN_KINASE_DOM"/>
    <property type="match status" value="1"/>
</dbReference>
<evidence type="ECO:0000313" key="7">
    <source>
        <dbReference type="EMBL" id="PWY74848.1"/>
    </source>
</evidence>
<keyword evidence="5" id="KW-0067">ATP-binding</keyword>
<evidence type="ECO:0000256" key="4">
    <source>
        <dbReference type="ARBA" id="ARBA00022777"/>
    </source>
</evidence>
<dbReference type="Pfam" id="PF00069">
    <property type="entry name" value="Pkinase"/>
    <property type="match status" value="1"/>
</dbReference>
<dbReference type="OrthoDB" id="5979581at2759"/>
<dbReference type="GO" id="GO:0043484">
    <property type="term" value="P:regulation of RNA splicing"/>
    <property type="evidence" value="ECO:0007669"/>
    <property type="project" value="TreeGrafter"/>
</dbReference>